<reference evidence="1 2" key="1">
    <citation type="submission" date="2014-07" db="EMBL/GenBank/DDBJ databases">
        <title>Unique and conserved regions in Vibrio harveyi and related species in comparison with the shrimp pathogen Vibrio harveyi CAIM 1792.</title>
        <authorList>
            <person name="Espinoza-Valles I."/>
            <person name="Vora G."/>
            <person name="Leekitcharoenphon P."/>
            <person name="Ussery D."/>
            <person name="Hoj L."/>
            <person name="Gomez-Gil B."/>
        </authorList>
    </citation>
    <scope>NUCLEOTIDE SEQUENCE [LARGE SCALE GENOMIC DNA]</scope>
    <source>
        <strain evidence="2">CAIM 1854 / LMG 25443</strain>
    </source>
</reference>
<proteinExistence type="predicted"/>
<protein>
    <submittedName>
        <fullName evidence="1">Uncharacterized protein</fullName>
    </submittedName>
</protein>
<gene>
    <name evidence="1" type="ORF">H735_29725</name>
</gene>
<dbReference type="Proteomes" id="UP000031586">
    <property type="component" value="Unassembled WGS sequence"/>
</dbReference>
<name>A0A0C1YXV1_9VIBR</name>
<dbReference type="RefSeq" id="WP_020198089.1">
    <property type="nucleotide sequence ID" value="NZ_BAOH01000221.1"/>
</dbReference>
<accession>A0A0C1YXV1</accession>
<evidence type="ECO:0000313" key="2">
    <source>
        <dbReference type="Proteomes" id="UP000031586"/>
    </source>
</evidence>
<dbReference type="PATRIC" id="fig|1229493.5.peg.6023"/>
<evidence type="ECO:0000313" key="1">
    <source>
        <dbReference type="EMBL" id="KIF45321.1"/>
    </source>
</evidence>
<organism evidence="1 2">
    <name type="scientific">Vibrio owensii CAIM 1854 = LMG 25443</name>
    <dbReference type="NCBI Taxonomy" id="1229493"/>
    <lineage>
        <taxon>Bacteria</taxon>
        <taxon>Pseudomonadati</taxon>
        <taxon>Pseudomonadota</taxon>
        <taxon>Gammaproteobacteria</taxon>
        <taxon>Vibrionales</taxon>
        <taxon>Vibrionaceae</taxon>
        <taxon>Vibrio</taxon>
    </lineage>
</organism>
<dbReference type="EMBL" id="JPRD01000084">
    <property type="protein sequence ID" value="KIF45321.1"/>
    <property type="molecule type" value="Genomic_DNA"/>
</dbReference>
<dbReference type="AlphaFoldDB" id="A0A0C1YXV1"/>
<sequence>MSNGARKIIATYIYKLTTLNSEYHAVHIINDKGTHKVEWSGKEPVFSNEFLRYIKTKHGLEPTINGTNVRFGWIDVNIERRSNGES</sequence>
<comment type="caution">
    <text evidence="1">The sequence shown here is derived from an EMBL/GenBank/DDBJ whole genome shotgun (WGS) entry which is preliminary data.</text>
</comment>